<dbReference type="InterPro" id="IPR005467">
    <property type="entry name" value="His_kinase_dom"/>
</dbReference>
<evidence type="ECO:0000256" key="6">
    <source>
        <dbReference type="ARBA" id="ARBA00022692"/>
    </source>
</evidence>
<protein>
    <recommendedName>
        <fullName evidence="3">histidine kinase</fullName>
        <ecNumber evidence="3">2.7.13.3</ecNumber>
    </recommendedName>
</protein>
<sequence length="453" mass="49646">MGDDRARVSMWQRCSIRTRLTAITAAVMALICTVGAAIILMAIRENVREYHVKNLVTQAVEITQQVHEKGRVPRLPDTPGTAIQVFNPSGTLVAATPNVANAPPMNRLMMQPTGYATRNVCDLRAFPGECKIGIYFPFHMPDGVWRLHIAVPDVPWYVSFTVLGLVIAGWIVLVGATALAANRIVSRTLAPVDVMTSELAEITVGDLSRRVPVPWFHDELRRLAERANQTLDRAETAVDRQRRFASDASHDLRTPLTAIRTEIEEALLHPEDTDWGATAQTLLDSVERLQALVSSLLQIARLDAGAPRRHDPIDLAELVTSELALRPRGVTVTEQLAPDVTVTGDRLHLARLLGNLLDNAERHAESNVTIKVARDDGAAVLEVQDDGDGIPPDKREIVFQRFARLDASRKKDAGGTGLGLPIARQIAENHGGTLTIGDSPRGARFVLRIPLCR</sequence>
<evidence type="ECO:0000256" key="8">
    <source>
        <dbReference type="ARBA" id="ARBA00022989"/>
    </source>
</evidence>
<dbReference type="RefSeq" id="WP_358135475.1">
    <property type="nucleotide sequence ID" value="NZ_JBFALK010000012.1"/>
</dbReference>
<dbReference type="Pfam" id="PF02518">
    <property type="entry name" value="HATPase_c"/>
    <property type="match status" value="1"/>
</dbReference>
<organism evidence="14 15">
    <name type="scientific">Microtetraspora glauca</name>
    <dbReference type="NCBI Taxonomy" id="1996"/>
    <lineage>
        <taxon>Bacteria</taxon>
        <taxon>Bacillati</taxon>
        <taxon>Actinomycetota</taxon>
        <taxon>Actinomycetes</taxon>
        <taxon>Streptosporangiales</taxon>
        <taxon>Streptosporangiaceae</taxon>
        <taxon>Microtetraspora</taxon>
    </lineage>
</organism>
<dbReference type="InterPro" id="IPR050428">
    <property type="entry name" value="TCS_sensor_his_kinase"/>
</dbReference>
<evidence type="ECO:0000313" key="14">
    <source>
        <dbReference type="EMBL" id="MEV0971303.1"/>
    </source>
</evidence>
<dbReference type="InterPro" id="IPR003660">
    <property type="entry name" value="HAMP_dom"/>
</dbReference>
<feature type="domain" description="Histidine kinase" evidence="12">
    <location>
        <begin position="247"/>
        <end position="453"/>
    </location>
</feature>
<evidence type="ECO:0000256" key="1">
    <source>
        <dbReference type="ARBA" id="ARBA00000085"/>
    </source>
</evidence>
<evidence type="ECO:0000256" key="9">
    <source>
        <dbReference type="ARBA" id="ARBA00023012"/>
    </source>
</evidence>
<feature type="transmembrane region" description="Helical" evidence="11">
    <location>
        <begin position="156"/>
        <end position="181"/>
    </location>
</feature>
<dbReference type="SUPFAM" id="SSF55874">
    <property type="entry name" value="ATPase domain of HSP90 chaperone/DNA topoisomerase II/histidine kinase"/>
    <property type="match status" value="1"/>
</dbReference>
<comment type="caution">
    <text evidence="14">The sequence shown here is derived from an EMBL/GenBank/DDBJ whole genome shotgun (WGS) entry which is preliminary data.</text>
</comment>
<keyword evidence="5" id="KW-0808">Transferase</keyword>
<keyword evidence="6 11" id="KW-0812">Transmembrane</keyword>
<dbReference type="CDD" id="cd06225">
    <property type="entry name" value="HAMP"/>
    <property type="match status" value="1"/>
</dbReference>
<dbReference type="Proteomes" id="UP001551675">
    <property type="component" value="Unassembled WGS sequence"/>
</dbReference>
<dbReference type="PRINTS" id="PR00344">
    <property type="entry name" value="BCTRLSENSOR"/>
</dbReference>
<evidence type="ECO:0000313" key="15">
    <source>
        <dbReference type="Proteomes" id="UP001551675"/>
    </source>
</evidence>
<comment type="subcellular location">
    <subcellularLocation>
        <location evidence="2">Cell membrane</location>
    </subcellularLocation>
</comment>
<name>A0ABV3GI48_MICGL</name>
<dbReference type="Pfam" id="PF00512">
    <property type="entry name" value="HisKA"/>
    <property type="match status" value="1"/>
</dbReference>
<dbReference type="GO" id="GO:0016301">
    <property type="term" value="F:kinase activity"/>
    <property type="evidence" value="ECO:0007669"/>
    <property type="project" value="UniProtKB-KW"/>
</dbReference>
<dbReference type="Gene3D" id="1.10.287.130">
    <property type="match status" value="1"/>
</dbReference>
<keyword evidence="7 14" id="KW-0418">Kinase</keyword>
<keyword evidence="8 11" id="KW-1133">Transmembrane helix</keyword>
<keyword evidence="9" id="KW-0902">Two-component regulatory system</keyword>
<dbReference type="InterPro" id="IPR036097">
    <property type="entry name" value="HisK_dim/P_sf"/>
</dbReference>
<evidence type="ECO:0000256" key="5">
    <source>
        <dbReference type="ARBA" id="ARBA00022679"/>
    </source>
</evidence>
<evidence type="ECO:0000256" key="4">
    <source>
        <dbReference type="ARBA" id="ARBA00022553"/>
    </source>
</evidence>
<dbReference type="InterPro" id="IPR003594">
    <property type="entry name" value="HATPase_dom"/>
</dbReference>
<dbReference type="PANTHER" id="PTHR45436">
    <property type="entry name" value="SENSOR HISTIDINE KINASE YKOH"/>
    <property type="match status" value="1"/>
</dbReference>
<evidence type="ECO:0000256" key="10">
    <source>
        <dbReference type="ARBA" id="ARBA00023136"/>
    </source>
</evidence>
<dbReference type="CDD" id="cd00082">
    <property type="entry name" value="HisKA"/>
    <property type="match status" value="1"/>
</dbReference>
<dbReference type="EMBL" id="JBFALK010000012">
    <property type="protein sequence ID" value="MEV0971303.1"/>
    <property type="molecule type" value="Genomic_DNA"/>
</dbReference>
<dbReference type="PANTHER" id="PTHR45436:SF5">
    <property type="entry name" value="SENSOR HISTIDINE KINASE TRCS"/>
    <property type="match status" value="1"/>
</dbReference>
<dbReference type="PROSITE" id="PS50885">
    <property type="entry name" value="HAMP"/>
    <property type="match status" value="1"/>
</dbReference>
<evidence type="ECO:0000256" key="2">
    <source>
        <dbReference type="ARBA" id="ARBA00004236"/>
    </source>
</evidence>
<dbReference type="InterPro" id="IPR036890">
    <property type="entry name" value="HATPase_C_sf"/>
</dbReference>
<reference evidence="14 15" key="1">
    <citation type="submission" date="2024-06" db="EMBL/GenBank/DDBJ databases">
        <title>The Natural Products Discovery Center: Release of the First 8490 Sequenced Strains for Exploring Actinobacteria Biosynthetic Diversity.</title>
        <authorList>
            <person name="Kalkreuter E."/>
            <person name="Kautsar S.A."/>
            <person name="Yang D."/>
            <person name="Bader C.D."/>
            <person name="Teijaro C.N."/>
            <person name="Fluegel L."/>
            <person name="Davis C.M."/>
            <person name="Simpson J.R."/>
            <person name="Lauterbach L."/>
            <person name="Steele A.D."/>
            <person name="Gui C."/>
            <person name="Meng S."/>
            <person name="Li G."/>
            <person name="Viehrig K."/>
            <person name="Ye F."/>
            <person name="Su P."/>
            <person name="Kiefer A.F."/>
            <person name="Nichols A."/>
            <person name="Cepeda A.J."/>
            <person name="Yan W."/>
            <person name="Fan B."/>
            <person name="Jiang Y."/>
            <person name="Adhikari A."/>
            <person name="Zheng C.-J."/>
            <person name="Schuster L."/>
            <person name="Cowan T.M."/>
            <person name="Smanski M.J."/>
            <person name="Chevrette M.G."/>
            <person name="De Carvalho L.P.S."/>
            <person name="Shen B."/>
        </authorList>
    </citation>
    <scope>NUCLEOTIDE SEQUENCE [LARGE SCALE GENOMIC DNA]</scope>
    <source>
        <strain evidence="14 15">NPDC050100</strain>
    </source>
</reference>
<feature type="transmembrane region" description="Helical" evidence="11">
    <location>
        <begin position="20"/>
        <end position="43"/>
    </location>
</feature>
<dbReference type="Gene3D" id="3.30.565.10">
    <property type="entry name" value="Histidine kinase-like ATPase, C-terminal domain"/>
    <property type="match status" value="1"/>
</dbReference>
<feature type="domain" description="HAMP" evidence="13">
    <location>
        <begin position="186"/>
        <end position="239"/>
    </location>
</feature>
<dbReference type="SMART" id="SM00304">
    <property type="entry name" value="HAMP"/>
    <property type="match status" value="1"/>
</dbReference>
<dbReference type="EC" id="2.7.13.3" evidence="3"/>
<dbReference type="InterPro" id="IPR003661">
    <property type="entry name" value="HisK_dim/P_dom"/>
</dbReference>
<dbReference type="Pfam" id="PF00672">
    <property type="entry name" value="HAMP"/>
    <property type="match status" value="1"/>
</dbReference>
<dbReference type="SUPFAM" id="SSF47384">
    <property type="entry name" value="Homodimeric domain of signal transducing histidine kinase"/>
    <property type="match status" value="1"/>
</dbReference>
<dbReference type="SMART" id="SM00387">
    <property type="entry name" value="HATPase_c"/>
    <property type="match status" value="1"/>
</dbReference>
<evidence type="ECO:0000259" key="12">
    <source>
        <dbReference type="PROSITE" id="PS50109"/>
    </source>
</evidence>
<keyword evidence="4" id="KW-0597">Phosphoprotein</keyword>
<dbReference type="CDD" id="cd00075">
    <property type="entry name" value="HATPase"/>
    <property type="match status" value="1"/>
</dbReference>
<dbReference type="InterPro" id="IPR004358">
    <property type="entry name" value="Sig_transdc_His_kin-like_C"/>
</dbReference>
<accession>A0ABV3GI48</accession>
<evidence type="ECO:0000256" key="3">
    <source>
        <dbReference type="ARBA" id="ARBA00012438"/>
    </source>
</evidence>
<gene>
    <name evidence="14" type="ORF">AB0I59_21965</name>
</gene>
<proteinExistence type="predicted"/>
<dbReference type="SMART" id="SM00388">
    <property type="entry name" value="HisKA"/>
    <property type="match status" value="1"/>
</dbReference>
<keyword evidence="15" id="KW-1185">Reference proteome</keyword>
<comment type="catalytic activity">
    <reaction evidence="1">
        <text>ATP + protein L-histidine = ADP + protein N-phospho-L-histidine.</text>
        <dbReference type="EC" id="2.7.13.3"/>
    </reaction>
</comment>
<dbReference type="PROSITE" id="PS50109">
    <property type="entry name" value="HIS_KIN"/>
    <property type="match status" value="1"/>
</dbReference>
<keyword evidence="10 11" id="KW-0472">Membrane</keyword>
<evidence type="ECO:0000256" key="11">
    <source>
        <dbReference type="SAM" id="Phobius"/>
    </source>
</evidence>
<evidence type="ECO:0000259" key="13">
    <source>
        <dbReference type="PROSITE" id="PS50885"/>
    </source>
</evidence>
<evidence type="ECO:0000256" key="7">
    <source>
        <dbReference type="ARBA" id="ARBA00022777"/>
    </source>
</evidence>